<comment type="caution">
    <text evidence="1">The sequence shown here is derived from an EMBL/GenBank/DDBJ whole genome shotgun (WGS) entry which is preliminary data.</text>
</comment>
<keyword evidence="2" id="KW-1185">Reference proteome</keyword>
<evidence type="ECO:0000313" key="2">
    <source>
        <dbReference type="Proteomes" id="UP001159405"/>
    </source>
</evidence>
<sequence>MNRPYSNPINITLEITLGTNTSFKVSFKGYSFTHKNVGQRAFHIIYQDIYRSVGFHQFTLTVWNRVTQPIVLHGYAIVEIPIHGLEAYVIGGPHGIEVNESVNIGIKLKNGSNPEFLVDFMDGAKQLSRGNILLGISSILILCM</sequence>
<organism evidence="1 2">
    <name type="scientific">Porites lobata</name>
    <dbReference type="NCBI Taxonomy" id="104759"/>
    <lineage>
        <taxon>Eukaryota</taxon>
        <taxon>Metazoa</taxon>
        <taxon>Cnidaria</taxon>
        <taxon>Anthozoa</taxon>
        <taxon>Hexacorallia</taxon>
        <taxon>Scleractinia</taxon>
        <taxon>Fungiina</taxon>
        <taxon>Poritidae</taxon>
        <taxon>Porites</taxon>
    </lineage>
</organism>
<protein>
    <submittedName>
        <fullName evidence="1">Uncharacterized protein</fullName>
    </submittedName>
</protein>
<accession>A0ABN8RFG6</accession>
<dbReference type="Proteomes" id="UP001159405">
    <property type="component" value="Unassembled WGS sequence"/>
</dbReference>
<dbReference type="EMBL" id="CALNXK010000236">
    <property type="protein sequence ID" value="CAH3178150.1"/>
    <property type="molecule type" value="Genomic_DNA"/>
</dbReference>
<gene>
    <name evidence="1" type="ORF">PLOB_00020187</name>
</gene>
<reference evidence="1 2" key="1">
    <citation type="submission" date="2022-05" db="EMBL/GenBank/DDBJ databases">
        <authorList>
            <consortium name="Genoscope - CEA"/>
            <person name="William W."/>
        </authorList>
    </citation>
    <scope>NUCLEOTIDE SEQUENCE [LARGE SCALE GENOMIC DNA]</scope>
</reference>
<name>A0ABN8RFG6_9CNID</name>
<evidence type="ECO:0000313" key="1">
    <source>
        <dbReference type="EMBL" id="CAH3178150.1"/>
    </source>
</evidence>
<proteinExistence type="predicted"/>